<evidence type="ECO:0000256" key="7">
    <source>
        <dbReference type="NCBIfam" id="TIGR01696"/>
    </source>
</evidence>
<comment type="catalytic activity">
    <reaction evidence="6">
        <text>2-deoxy-alpha-D-ribose 1-phosphate = 2-deoxy-D-ribose 5-phosphate</text>
        <dbReference type="Rhea" id="RHEA:27658"/>
        <dbReference type="ChEBI" id="CHEBI:57259"/>
        <dbReference type="ChEBI" id="CHEBI:62877"/>
        <dbReference type="EC" id="5.4.2.7"/>
    </reaction>
</comment>
<keyword evidence="4 6" id="KW-0464">Manganese</keyword>
<comment type="catalytic activity">
    <reaction evidence="6">
        <text>alpha-D-ribose 1-phosphate = D-ribose 5-phosphate</text>
        <dbReference type="Rhea" id="RHEA:18793"/>
        <dbReference type="ChEBI" id="CHEBI:57720"/>
        <dbReference type="ChEBI" id="CHEBI:78346"/>
        <dbReference type="EC" id="5.4.2.7"/>
    </reaction>
</comment>
<dbReference type="Gene3D" id="3.40.720.10">
    <property type="entry name" value="Alkaline Phosphatase, subunit A"/>
    <property type="match status" value="1"/>
</dbReference>
<reference evidence="9" key="2">
    <citation type="submission" date="2020-09" db="EMBL/GenBank/DDBJ databases">
        <authorList>
            <person name="Sun Q."/>
            <person name="Kim S."/>
        </authorList>
    </citation>
    <scope>NUCLEOTIDE SEQUENCE</scope>
    <source>
        <strain evidence="9">KCTC 42097</strain>
    </source>
</reference>
<dbReference type="PIRSF" id="PIRSF001491">
    <property type="entry name" value="Ppentomutase"/>
    <property type="match status" value="1"/>
</dbReference>
<reference evidence="9" key="1">
    <citation type="journal article" date="2014" name="Int. J. Syst. Evol. Microbiol.">
        <title>Complete genome sequence of Corynebacterium casei LMG S-19264T (=DSM 44701T), isolated from a smear-ripened cheese.</title>
        <authorList>
            <consortium name="US DOE Joint Genome Institute (JGI-PGF)"/>
            <person name="Walter F."/>
            <person name="Albersmeier A."/>
            <person name="Kalinowski J."/>
            <person name="Ruckert C."/>
        </authorList>
    </citation>
    <scope>NUCLEOTIDE SEQUENCE</scope>
    <source>
        <strain evidence="9">KCTC 42097</strain>
    </source>
</reference>
<dbReference type="InterPro" id="IPR024052">
    <property type="entry name" value="Phosphopentomutase_DeoB_cap_sf"/>
</dbReference>
<protein>
    <recommendedName>
        <fullName evidence="6 7">Phosphopentomutase</fullName>
        <ecNumber evidence="6 7">5.4.2.7</ecNumber>
    </recommendedName>
    <alternativeName>
        <fullName evidence="6">Phosphodeoxyribomutase</fullName>
    </alternativeName>
</protein>
<dbReference type="GO" id="GO:0005829">
    <property type="term" value="C:cytosol"/>
    <property type="evidence" value="ECO:0007669"/>
    <property type="project" value="TreeGrafter"/>
</dbReference>
<gene>
    <name evidence="6 9" type="primary">deoB</name>
    <name evidence="9" type="ORF">GCM10010136_10850</name>
</gene>
<feature type="domain" description="Metalloenzyme" evidence="8">
    <location>
        <begin position="3"/>
        <end position="396"/>
    </location>
</feature>
<feature type="binding site" evidence="6">
    <location>
        <position position="345"/>
    </location>
    <ligand>
        <name>Mn(2+)</name>
        <dbReference type="ChEBI" id="CHEBI:29035"/>
        <label>1</label>
    </ligand>
</feature>
<dbReference type="GO" id="GO:0030145">
    <property type="term" value="F:manganese ion binding"/>
    <property type="evidence" value="ECO:0007669"/>
    <property type="project" value="UniProtKB-UniRule"/>
</dbReference>
<dbReference type="RefSeq" id="WP_189488711.1">
    <property type="nucleotide sequence ID" value="NZ_BMZO01000003.1"/>
</dbReference>
<dbReference type="Proteomes" id="UP000641137">
    <property type="component" value="Unassembled WGS sequence"/>
</dbReference>
<dbReference type="Gene3D" id="3.30.70.1250">
    <property type="entry name" value="Phosphopentomutase"/>
    <property type="match status" value="1"/>
</dbReference>
<evidence type="ECO:0000256" key="6">
    <source>
        <dbReference type="HAMAP-Rule" id="MF_00740"/>
    </source>
</evidence>
<evidence type="ECO:0000259" key="8">
    <source>
        <dbReference type="Pfam" id="PF01676"/>
    </source>
</evidence>
<dbReference type="NCBIfam" id="TIGR01696">
    <property type="entry name" value="deoB"/>
    <property type="match status" value="1"/>
</dbReference>
<dbReference type="UniPathway" id="UPA00087">
    <property type="reaction ID" value="UER00173"/>
</dbReference>
<name>A0A8J3DHC8_9HYPH</name>
<comment type="subcellular location">
    <subcellularLocation>
        <location evidence="6">Cytoplasm</location>
    </subcellularLocation>
</comment>
<keyword evidence="2 6" id="KW-0963">Cytoplasm</keyword>
<dbReference type="GO" id="GO:0000287">
    <property type="term" value="F:magnesium ion binding"/>
    <property type="evidence" value="ECO:0007669"/>
    <property type="project" value="UniProtKB-UniRule"/>
</dbReference>
<evidence type="ECO:0000256" key="1">
    <source>
        <dbReference type="ARBA" id="ARBA00010373"/>
    </source>
</evidence>
<feature type="binding site" evidence="6">
    <location>
        <position position="357"/>
    </location>
    <ligand>
        <name>Mn(2+)</name>
        <dbReference type="ChEBI" id="CHEBI:29035"/>
        <label>2</label>
    </ligand>
</feature>
<proteinExistence type="inferred from homology"/>
<feature type="binding site" evidence="6">
    <location>
        <position position="346"/>
    </location>
    <ligand>
        <name>Mn(2+)</name>
        <dbReference type="ChEBI" id="CHEBI:29035"/>
        <label>1</label>
    </ligand>
</feature>
<dbReference type="FunFam" id="3.30.70.1250:FF:000001">
    <property type="entry name" value="Phosphopentomutase"/>
    <property type="match status" value="1"/>
</dbReference>
<dbReference type="GO" id="GO:0008973">
    <property type="term" value="F:phosphopentomutase activity"/>
    <property type="evidence" value="ECO:0007669"/>
    <property type="project" value="UniProtKB-UniRule"/>
</dbReference>
<dbReference type="EMBL" id="BMZO01000003">
    <property type="protein sequence ID" value="GHC67104.1"/>
    <property type="molecule type" value="Genomic_DNA"/>
</dbReference>
<evidence type="ECO:0000256" key="3">
    <source>
        <dbReference type="ARBA" id="ARBA00022723"/>
    </source>
</evidence>
<dbReference type="SUPFAM" id="SSF143856">
    <property type="entry name" value="DeoB insert domain-like"/>
    <property type="match status" value="1"/>
</dbReference>
<dbReference type="NCBIfam" id="NF003766">
    <property type="entry name" value="PRK05362.1"/>
    <property type="match status" value="1"/>
</dbReference>
<dbReference type="PANTHER" id="PTHR21110:SF0">
    <property type="entry name" value="PHOSPHOPENTOMUTASE"/>
    <property type="match status" value="1"/>
</dbReference>
<comment type="similarity">
    <text evidence="1 6">Belongs to the phosphopentomutase family.</text>
</comment>
<keyword evidence="5 6" id="KW-0413">Isomerase</keyword>
<dbReference type="PANTHER" id="PTHR21110">
    <property type="entry name" value="PHOSPHOPENTOMUTASE"/>
    <property type="match status" value="1"/>
</dbReference>
<evidence type="ECO:0000256" key="5">
    <source>
        <dbReference type="ARBA" id="ARBA00023235"/>
    </source>
</evidence>
<evidence type="ECO:0000256" key="2">
    <source>
        <dbReference type="ARBA" id="ARBA00022490"/>
    </source>
</evidence>
<feature type="binding site" evidence="6">
    <location>
        <position position="309"/>
    </location>
    <ligand>
        <name>Mn(2+)</name>
        <dbReference type="ChEBI" id="CHEBI:29035"/>
        <label>2</label>
    </ligand>
</feature>
<dbReference type="CDD" id="cd16009">
    <property type="entry name" value="PPM"/>
    <property type="match status" value="1"/>
</dbReference>
<dbReference type="Pfam" id="PF01676">
    <property type="entry name" value="Metalloenzyme"/>
    <property type="match status" value="1"/>
</dbReference>
<comment type="caution">
    <text evidence="9">The sequence shown here is derived from an EMBL/GenBank/DDBJ whole genome shotgun (WGS) entry which is preliminary data.</text>
</comment>
<sequence>MARAFLFVLDSVGIGGAKDAARYGDEGANTLGHITAACEKGQCDSRLTGTGPLKLPNMMALGLPQAMQIATGFRMLDNVTLLPGAFHGAAEETSSGKDTPSGHWEIAGLPVTFDWGYFPKTAPCFPAKLVHDILQRNGLTGILGNCHASGTEIIDRHGEEHIRTGMPICYTSSDSVFQIAAHETHFGLEQLYALCEDVRALVDPLNIGRVIARPFIGESAGTFERTSNRRDYAVPPHKPTLLDRLKAGGREVIGVGKIGDIFAQNGLTQNRKASGNMALFDTTLSAIKDAPAGGLVFSNFVDFDMLYGHRRDVPGYAAALETFDARLPEVLALLEEDDLLIITADHGCDPTWPGTDHTRERVPIIGWAGGAQGGDIGLRTTFADIAATIADHLDLEPGESGRSFYKAVQTNA</sequence>
<dbReference type="EC" id="5.4.2.7" evidence="6 7"/>
<dbReference type="SUPFAM" id="SSF53649">
    <property type="entry name" value="Alkaline phosphatase-like"/>
    <property type="match status" value="1"/>
</dbReference>
<dbReference type="HAMAP" id="MF_00740">
    <property type="entry name" value="Phosphopentomut"/>
    <property type="match status" value="1"/>
</dbReference>
<comment type="function">
    <text evidence="6">Isomerase that catalyzes the conversion of deoxy-ribose 1-phosphate (dRib-1-P) and ribose 1-phosphate (Rib-1-P) to deoxy-ribose 5-phosphate (dRib-5-P) and ribose 5-phosphate (Rib-5-P), respectively.</text>
</comment>
<dbReference type="GO" id="GO:0043094">
    <property type="term" value="P:metabolic compound salvage"/>
    <property type="evidence" value="ECO:0007669"/>
    <property type="project" value="UniProtKB-UniRule"/>
</dbReference>
<feature type="binding site" evidence="6">
    <location>
        <position position="304"/>
    </location>
    <ligand>
        <name>Mn(2+)</name>
        <dbReference type="ChEBI" id="CHEBI:29035"/>
        <label>2</label>
    </ligand>
</feature>
<comment type="cofactor">
    <cofactor evidence="6">
        <name>Mn(2+)</name>
        <dbReference type="ChEBI" id="CHEBI:29035"/>
    </cofactor>
    <text evidence="6">Binds 2 manganese ions.</text>
</comment>
<evidence type="ECO:0000313" key="9">
    <source>
        <dbReference type="EMBL" id="GHC67104.1"/>
    </source>
</evidence>
<keyword evidence="10" id="KW-1185">Reference proteome</keyword>
<dbReference type="InterPro" id="IPR017850">
    <property type="entry name" value="Alkaline_phosphatase_core_sf"/>
</dbReference>
<dbReference type="InterPro" id="IPR006124">
    <property type="entry name" value="Metalloenzyme"/>
</dbReference>
<dbReference type="InterPro" id="IPR010045">
    <property type="entry name" value="DeoB"/>
</dbReference>
<keyword evidence="3 6" id="KW-0479">Metal-binding</keyword>
<feature type="binding site" evidence="6">
    <location>
        <position position="10"/>
    </location>
    <ligand>
        <name>Mn(2+)</name>
        <dbReference type="ChEBI" id="CHEBI:29035"/>
        <label>1</label>
    </ligand>
</feature>
<accession>A0A8J3DHC8</accession>
<evidence type="ECO:0000313" key="10">
    <source>
        <dbReference type="Proteomes" id="UP000641137"/>
    </source>
</evidence>
<dbReference type="GO" id="GO:0006015">
    <property type="term" value="P:5-phosphoribose 1-diphosphate biosynthetic process"/>
    <property type="evidence" value="ECO:0007669"/>
    <property type="project" value="UniProtKB-UniPathway"/>
</dbReference>
<evidence type="ECO:0000256" key="4">
    <source>
        <dbReference type="ARBA" id="ARBA00023211"/>
    </source>
</evidence>
<comment type="pathway">
    <text evidence="6">Carbohydrate degradation; 2-deoxy-D-ribose 1-phosphate degradation; D-glyceraldehyde 3-phosphate and acetaldehyde from 2-deoxy-alpha-D-ribose 1-phosphate: step 1/2.</text>
</comment>
<dbReference type="GO" id="GO:0006018">
    <property type="term" value="P:2-deoxyribose 1-phosphate catabolic process"/>
    <property type="evidence" value="ECO:0007669"/>
    <property type="project" value="UniProtKB-UniRule"/>
</dbReference>
<organism evidence="9 10">
    <name type="scientific">Limoniibacter endophyticus</name>
    <dbReference type="NCBI Taxonomy" id="1565040"/>
    <lineage>
        <taxon>Bacteria</taxon>
        <taxon>Pseudomonadati</taxon>
        <taxon>Pseudomonadota</taxon>
        <taxon>Alphaproteobacteria</taxon>
        <taxon>Hyphomicrobiales</taxon>
        <taxon>Bartonellaceae</taxon>
        <taxon>Limoniibacter</taxon>
    </lineage>
</organism>
<dbReference type="GO" id="GO:0009117">
    <property type="term" value="P:nucleotide metabolic process"/>
    <property type="evidence" value="ECO:0007669"/>
    <property type="project" value="UniProtKB-UniRule"/>
</dbReference>
<dbReference type="AlphaFoldDB" id="A0A8J3DHC8"/>